<feature type="compositionally biased region" description="Basic and acidic residues" evidence="1">
    <location>
        <begin position="58"/>
        <end position="85"/>
    </location>
</feature>
<accession>A0A1X0NZ88</accession>
<feature type="region of interest" description="Disordered" evidence="1">
    <location>
        <begin position="48"/>
        <end position="285"/>
    </location>
</feature>
<evidence type="ECO:0008006" key="5">
    <source>
        <dbReference type="Google" id="ProtNLM"/>
    </source>
</evidence>
<feature type="compositionally biased region" description="Low complexity" evidence="1">
    <location>
        <begin position="222"/>
        <end position="233"/>
    </location>
</feature>
<name>A0A1X0NZ88_9TRYP</name>
<keyword evidence="2" id="KW-0732">Signal</keyword>
<keyword evidence="4" id="KW-1185">Reference proteome</keyword>
<protein>
    <recommendedName>
        <fullName evidence="5">Mucin TcMUCII</fullName>
    </recommendedName>
</protein>
<dbReference type="VEuPathDB" id="TriTrypDB:TM35_000102940"/>
<proteinExistence type="predicted"/>
<dbReference type="Proteomes" id="UP000192257">
    <property type="component" value="Unassembled WGS sequence"/>
</dbReference>
<sequence length="307" mass="32475">MMSLRHVLCVLTIALCCVCSCVVAADEAEGQRDGRAAQEIVAPQLAAAAVQEPGGDPHNQKEEERLKDATKKGECGTAGDEERQPCEGPPSPVAPPAEHHPERKETSESRTDLHTSQTQTASVPGVPDDSTKEHSRDQTKPLEEMEQDETADKEVNQQQSVSKPQTVTPDKTQDTGDTVKETLDGHAQSGNTHSQEAPITENSSSSVNQSSNSETENDNETGAGMNGNIAANAQSESTTNQEGNVGNTDTTTTTTTTTSTTTTTTTLPPESTNNKKGDADSSSSISSSVWVRVPLLIVFTLACILVC</sequence>
<feature type="compositionally biased region" description="Polar residues" evidence="1">
    <location>
        <begin position="156"/>
        <end position="170"/>
    </location>
</feature>
<comment type="caution">
    <text evidence="3">The sequence shown here is derived from an EMBL/GenBank/DDBJ whole genome shotgun (WGS) entry which is preliminary data.</text>
</comment>
<feature type="chain" id="PRO_5012778043" description="Mucin TcMUCII" evidence="2">
    <location>
        <begin position="25"/>
        <end position="307"/>
    </location>
</feature>
<feature type="compositionally biased region" description="Basic and acidic residues" evidence="1">
    <location>
        <begin position="171"/>
        <end position="184"/>
    </location>
</feature>
<feature type="compositionally biased region" description="Low complexity" evidence="1">
    <location>
        <begin position="248"/>
        <end position="266"/>
    </location>
</feature>
<feature type="compositionally biased region" description="Low complexity" evidence="1">
    <location>
        <begin position="201"/>
        <end position="214"/>
    </location>
</feature>
<feature type="compositionally biased region" description="Polar residues" evidence="1">
    <location>
        <begin position="234"/>
        <end position="247"/>
    </location>
</feature>
<evidence type="ECO:0000313" key="3">
    <source>
        <dbReference type="EMBL" id="ORC90026.1"/>
    </source>
</evidence>
<feature type="compositionally biased region" description="Basic and acidic residues" evidence="1">
    <location>
        <begin position="97"/>
        <end position="113"/>
    </location>
</feature>
<feature type="compositionally biased region" description="Polar residues" evidence="1">
    <location>
        <begin position="188"/>
        <end position="197"/>
    </location>
</feature>
<feature type="signal peptide" evidence="2">
    <location>
        <begin position="1"/>
        <end position="24"/>
    </location>
</feature>
<dbReference type="EMBL" id="NBCO01000010">
    <property type="protein sequence ID" value="ORC90026.1"/>
    <property type="molecule type" value="Genomic_DNA"/>
</dbReference>
<evidence type="ECO:0000256" key="1">
    <source>
        <dbReference type="SAM" id="MobiDB-lite"/>
    </source>
</evidence>
<gene>
    <name evidence="3" type="ORF">TM35_000102940</name>
</gene>
<organism evidence="3 4">
    <name type="scientific">Trypanosoma theileri</name>
    <dbReference type="NCBI Taxonomy" id="67003"/>
    <lineage>
        <taxon>Eukaryota</taxon>
        <taxon>Discoba</taxon>
        <taxon>Euglenozoa</taxon>
        <taxon>Kinetoplastea</taxon>
        <taxon>Metakinetoplastina</taxon>
        <taxon>Trypanosomatida</taxon>
        <taxon>Trypanosomatidae</taxon>
        <taxon>Trypanosoma</taxon>
    </lineage>
</organism>
<dbReference type="RefSeq" id="XP_028884092.1">
    <property type="nucleotide sequence ID" value="XM_029024785.1"/>
</dbReference>
<dbReference type="GeneID" id="39984565"/>
<reference evidence="3 4" key="1">
    <citation type="submission" date="2017-03" db="EMBL/GenBank/DDBJ databases">
        <title>An alternative strategy for trypanosome survival in the mammalian bloodstream revealed through genome and transcriptome analysis of the ubiquitous bovine parasite Trypanosoma (Megatrypanum) theileri.</title>
        <authorList>
            <person name="Kelly S."/>
            <person name="Ivens A."/>
            <person name="Mott A."/>
            <person name="O'Neill E."/>
            <person name="Emms D."/>
            <person name="Macleod O."/>
            <person name="Voorheis P."/>
            <person name="Matthews J."/>
            <person name="Matthews K."/>
            <person name="Carrington M."/>
        </authorList>
    </citation>
    <scope>NUCLEOTIDE SEQUENCE [LARGE SCALE GENOMIC DNA]</scope>
    <source>
        <strain evidence="3">Edinburgh</strain>
    </source>
</reference>
<dbReference type="AlphaFoldDB" id="A0A1X0NZ88"/>
<evidence type="ECO:0000313" key="4">
    <source>
        <dbReference type="Proteomes" id="UP000192257"/>
    </source>
</evidence>
<evidence type="ECO:0000256" key="2">
    <source>
        <dbReference type="SAM" id="SignalP"/>
    </source>
</evidence>
<feature type="compositionally biased region" description="Basic and acidic residues" evidence="1">
    <location>
        <begin position="129"/>
        <end position="143"/>
    </location>
</feature>